<evidence type="ECO:0000313" key="4">
    <source>
        <dbReference type="Proteomes" id="UP000285961"/>
    </source>
</evidence>
<keyword evidence="3" id="KW-0808">Transferase</keyword>
<evidence type="ECO:0000259" key="2">
    <source>
        <dbReference type="Pfam" id="PF00535"/>
    </source>
</evidence>
<dbReference type="InterPro" id="IPR001173">
    <property type="entry name" value="Glyco_trans_2-like"/>
</dbReference>
<comment type="caution">
    <text evidence="3">The sequence shown here is derived from an EMBL/GenBank/DDBJ whole genome shotgun (WGS) entry which is preliminary data.</text>
</comment>
<evidence type="ECO:0000256" key="1">
    <source>
        <dbReference type="ARBA" id="ARBA00038494"/>
    </source>
</evidence>
<name>A0A419EV73_9BACT</name>
<comment type="similarity">
    <text evidence="1">Belongs to the glycosyltransferase 2 family. WaaE/KdtX subfamily.</text>
</comment>
<dbReference type="Proteomes" id="UP000285961">
    <property type="component" value="Unassembled WGS sequence"/>
</dbReference>
<dbReference type="PANTHER" id="PTHR43630">
    <property type="entry name" value="POLY-BETA-1,6-N-ACETYL-D-GLUCOSAMINE SYNTHASE"/>
    <property type="match status" value="1"/>
</dbReference>
<dbReference type="CDD" id="cd02511">
    <property type="entry name" value="Beta4Glucosyltransferase"/>
    <property type="match status" value="1"/>
</dbReference>
<dbReference type="AlphaFoldDB" id="A0A419EV73"/>
<dbReference type="GO" id="GO:0016740">
    <property type="term" value="F:transferase activity"/>
    <property type="evidence" value="ECO:0007669"/>
    <property type="project" value="UniProtKB-KW"/>
</dbReference>
<dbReference type="PANTHER" id="PTHR43630:SF2">
    <property type="entry name" value="GLYCOSYLTRANSFERASE"/>
    <property type="match status" value="1"/>
</dbReference>
<dbReference type="Gene3D" id="3.90.550.10">
    <property type="entry name" value="Spore Coat Polysaccharide Biosynthesis Protein SpsA, Chain A"/>
    <property type="match status" value="1"/>
</dbReference>
<dbReference type="InterPro" id="IPR029044">
    <property type="entry name" value="Nucleotide-diphossugar_trans"/>
</dbReference>
<accession>A0A419EV73</accession>
<evidence type="ECO:0000313" key="3">
    <source>
        <dbReference type="EMBL" id="RJP68189.1"/>
    </source>
</evidence>
<reference evidence="3 4" key="1">
    <citation type="journal article" date="2017" name="ISME J.">
        <title>Energy and carbon metabolisms in a deep terrestrial subsurface fluid microbial community.</title>
        <authorList>
            <person name="Momper L."/>
            <person name="Jungbluth S.P."/>
            <person name="Lee M.D."/>
            <person name="Amend J.P."/>
        </authorList>
    </citation>
    <scope>NUCLEOTIDE SEQUENCE [LARGE SCALE GENOMIC DNA]</scope>
    <source>
        <strain evidence="3">SURF_17</strain>
    </source>
</reference>
<dbReference type="SUPFAM" id="SSF53448">
    <property type="entry name" value="Nucleotide-diphospho-sugar transferases"/>
    <property type="match status" value="1"/>
</dbReference>
<protein>
    <submittedName>
        <fullName evidence="3">Glycosyltransferase family 2 protein</fullName>
    </submittedName>
</protein>
<gene>
    <name evidence="3" type="ORF">C4532_12990</name>
</gene>
<dbReference type="Pfam" id="PF00535">
    <property type="entry name" value="Glycos_transf_2"/>
    <property type="match status" value="1"/>
</dbReference>
<sequence length="253" mass="30014">MREQIRAYTTSGQSHYGRFISVALHKGRDNHRLSVCIATQNCAHKLVKAIESVLPIADEIVIVDGGSSDNTEGVARSFEKVRYFHHPWQDNYALQKNFAMDRASGDWILILDSDEAVGVNMRKKIRRLIASRRHDCYIFPTYWLIDQDPLLYVKSEKLYPDYHQRLFRNLPQYRYRENRRAHIKFPEGVQGAGTKVKDTHIFHFDYLHNDRKAREEKVRKRSELAPDTDHISRTHYLFEDYPHTIKRCREKLW</sequence>
<organism evidence="3 4">
    <name type="scientific">Candidatus Abyssobacteria bacterium SURF_17</name>
    <dbReference type="NCBI Taxonomy" id="2093361"/>
    <lineage>
        <taxon>Bacteria</taxon>
        <taxon>Pseudomonadati</taxon>
        <taxon>Candidatus Hydrogenedentota</taxon>
        <taxon>Candidatus Abyssobacteria</taxon>
    </lineage>
</organism>
<feature type="domain" description="Glycosyltransferase 2-like" evidence="2">
    <location>
        <begin position="34"/>
        <end position="168"/>
    </location>
</feature>
<dbReference type="EMBL" id="QZKI01000093">
    <property type="protein sequence ID" value="RJP68189.1"/>
    <property type="molecule type" value="Genomic_DNA"/>
</dbReference>
<proteinExistence type="inferred from homology"/>